<accession>A0AB35XX46</accession>
<sequence>MLFKDHLKVVTDAGAVLHLGWDYDAPYFLDPLNGIDVDLKTAQGVNQVGDTVEGQSVSGVSRTLDVVFWGAYALDNARDFSKKLPYFTKGTLYFGDHYFTRFVLQKTPYFSSYTPQPRCSLMLYSEKPFWYDLNAVSSVLGGYEKAFRFPVCYDSHIYGIKRDGTAAVLRNEGSLPVPFTATLRCDMPVTHPKVVDLQTGAFIGFGLTLQPDETLEIYRSTSDRLACTLTRAGVTENIFSKLDEDSTLTELQPGDNMLSMQAENGSGYLQASVSFYPMEAGILPEPL</sequence>
<gene>
    <name evidence="2" type="ORF">WF787_05095</name>
</gene>
<dbReference type="EMBL" id="JBBFKC010000004">
    <property type="protein sequence ID" value="MEJ3690604.1"/>
    <property type="molecule type" value="Genomic_DNA"/>
</dbReference>
<protein>
    <recommendedName>
        <fullName evidence="1">Siphovirus-type tail component C-terminal domain-containing protein</fullName>
    </recommendedName>
</protein>
<dbReference type="Proteomes" id="UP001379600">
    <property type="component" value="Unassembled WGS sequence"/>
</dbReference>
<dbReference type="InterPro" id="IPR054738">
    <property type="entry name" value="Siphovirus-type_tail_C"/>
</dbReference>
<proteinExistence type="predicted"/>
<dbReference type="Pfam" id="PF22768">
    <property type="entry name" value="SPP1_Dit"/>
    <property type="match status" value="1"/>
</dbReference>
<organism evidence="2 3">
    <name type="scientific">Faecalibacterium taiwanense</name>
    <dbReference type="NCBI Taxonomy" id="3030638"/>
    <lineage>
        <taxon>Bacteria</taxon>
        <taxon>Bacillati</taxon>
        <taxon>Bacillota</taxon>
        <taxon>Clostridia</taxon>
        <taxon>Eubacteriales</taxon>
        <taxon>Oscillospiraceae</taxon>
        <taxon>Faecalibacterium</taxon>
    </lineage>
</organism>
<name>A0AB35XX46_9FIRM</name>
<evidence type="ECO:0000313" key="2">
    <source>
        <dbReference type="EMBL" id="MEJ3690604.1"/>
    </source>
</evidence>
<dbReference type="AlphaFoldDB" id="A0AB35XX46"/>
<reference evidence="2 3" key="1">
    <citation type="submission" date="2024-03" db="EMBL/GenBank/DDBJ databases">
        <authorList>
            <person name="Plomp N."/>
            <person name="Harmsen H.J."/>
        </authorList>
    </citation>
    <scope>NUCLEOTIDE SEQUENCE [LARGE SCALE GENOMIC DNA]</scope>
    <source>
        <strain evidence="2 3">HTF-76H</strain>
    </source>
</reference>
<dbReference type="RefSeq" id="WP_337678955.1">
    <property type="nucleotide sequence ID" value="NZ_JBBFKB010000095.1"/>
</dbReference>
<comment type="caution">
    <text evidence="2">The sequence shown here is derived from an EMBL/GenBank/DDBJ whole genome shotgun (WGS) entry which is preliminary data.</text>
</comment>
<keyword evidence="3" id="KW-1185">Reference proteome</keyword>
<evidence type="ECO:0000259" key="1">
    <source>
        <dbReference type="Pfam" id="PF22768"/>
    </source>
</evidence>
<feature type="domain" description="Siphovirus-type tail component C-terminal" evidence="1">
    <location>
        <begin position="173"/>
        <end position="263"/>
    </location>
</feature>
<evidence type="ECO:0000313" key="3">
    <source>
        <dbReference type="Proteomes" id="UP001379600"/>
    </source>
</evidence>